<feature type="transmembrane region" description="Helical" evidence="9">
    <location>
        <begin position="161"/>
        <end position="178"/>
    </location>
</feature>
<evidence type="ECO:0000256" key="9">
    <source>
        <dbReference type="RuleBase" id="RU010713"/>
    </source>
</evidence>
<dbReference type="GO" id="GO:0034220">
    <property type="term" value="P:monoatomic ion transmembrane transport"/>
    <property type="evidence" value="ECO:0007669"/>
    <property type="project" value="UniProtKB-KW"/>
</dbReference>
<sequence>MVIYTRLRVNDSQKVKLVIVTWYIVHYAFLRHDQFPLKYEQYELPIKQRCTHQSPYRKLTFFIQYGCFRISRLYSIIFSDRANFQWNVIVLLLCMVLVTMRQYFMTPLVCYLPTTVSGVNADSYITNLCWIEGTFPINLTSGIVPHKLQEWDALRPQQMNYYQWVPLVLGLQAILYYIPRIIWSIFTYNRTGTDLQNLIRQANLISKEDGEKRQKMVQHIAKTLELLLFNRREYRTTDTLGASFRRSMAFMPGKRHGNNLVYVYLTIKLLYSIVGFFQLYLMYFFLRFNSYEGYWLFGYRILSDIIHGKQWTETQVFPRVGMCRHTLQHVGASNTLFAQCVLPINMLNEKIYIFLFFFLGSVMIMTMLSIPLWLYRMGLKQRQRHFVRRFLKIADVYDRDDPKIALLTDRFMAEFLRQDGHFILRMLSMNAGDLITVEIVCNLFADYKKRFTGIDFRGPPIIPKMHKYHNFDDYLSQHPHNISNDISRPNNIDKNPPGFIRLEEGGTANVRQRPIPSAPTFSDNPIPPAYQYATGIKDSEIYPLSVVRNMPRDTPVESSNNVTNSINTPKKIDDNIIVHEKEPLNKIPKYTPTEV</sequence>
<keyword evidence="10" id="KW-1185">Reference proteome</keyword>
<comment type="similarity">
    <text evidence="9">Belongs to the pannexin family.</text>
</comment>
<evidence type="ECO:0000256" key="3">
    <source>
        <dbReference type="ARBA" id="ARBA00022475"/>
    </source>
</evidence>
<dbReference type="PRINTS" id="PR01262">
    <property type="entry name" value="INNEXIN"/>
</dbReference>
<evidence type="ECO:0000256" key="1">
    <source>
        <dbReference type="ARBA" id="ARBA00004651"/>
    </source>
</evidence>
<dbReference type="GO" id="GO:0005886">
    <property type="term" value="C:plasma membrane"/>
    <property type="evidence" value="ECO:0007669"/>
    <property type="project" value="UniProtKB-SubCell"/>
</dbReference>
<evidence type="ECO:0000256" key="2">
    <source>
        <dbReference type="ARBA" id="ARBA00022448"/>
    </source>
</evidence>
<feature type="transmembrane region" description="Helical" evidence="9">
    <location>
        <begin position="351"/>
        <end position="375"/>
    </location>
</feature>
<keyword evidence="2 9" id="KW-0813">Transport</keyword>
<evidence type="ECO:0000256" key="4">
    <source>
        <dbReference type="ARBA" id="ARBA00022692"/>
    </source>
</evidence>
<evidence type="ECO:0000313" key="11">
    <source>
        <dbReference type="WBParaSite" id="SRDH1_68540.1"/>
    </source>
</evidence>
<feature type="transmembrane region" description="Helical" evidence="9">
    <location>
        <begin position="261"/>
        <end position="286"/>
    </location>
</feature>
<evidence type="ECO:0000256" key="8">
    <source>
        <dbReference type="ARBA" id="ARBA00023303"/>
    </source>
</evidence>
<dbReference type="WBParaSite" id="SRDH1_68540.1">
    <property type="protein sequence ID" value="SRDH1_68540.1"/>
    <property type="gene ID" value="SRDH1_68540"/>
</dbReference>
<keyword evidence="5 9" id="KW-1133">Transmembrane helix</keyword>
<reference evidence="11" key="2">
    <citation type="submission" date="2023-11" db="UniProtKB">
        <authorList>
            <consortium name="WormBaseParasite"/>
        </authorList>
    </citation>
    <scope>IDENTIFICATION</scope>
</reference>
<dbReference type="Pfam" id="PF00876">
    <property type="entry name" value="Innexin"/>
    <property type="match status" value="1"/>
</dbReference>
<comment type="function">
    <text evidence="9">Structural component of the gap junctions.</text>
</comment>
<keyword evidence="8 9" id="KW-0407">Ion channel</keyword>
<dbReference type="Proteomes" id="UP000050792">
    <property type="component" value="Unassembled WGS sequence"/>
</dbReference>
<accession>A0AA85FX67</accession>
<evidence type="ECO:0000256" key="6">
    <source>
        <dbReference type="ARBA" id="ARBA00023065"/>
    </source>
</evidence>
<organism evidence="10 11">
    <name type="scientific">Schistosoma rodhaini</name>
    <dbReference type="NCBI Taxonomy" id="6188"/>
    <lineage>
        <taxon>Eukaryota</taxon>
        <taxon>Metazoa</taxon>
        <taxon>Spiralia</taxon>
        <taxon>Lophotrochozoa</taxon>
        <taxon>Platyhelminthes</taxon>
        <taxon>Trematoda</taxon>
        <taxon>Digenea</taxon>
        <taxon>Strigeidida</taxon>
        <taxon>Schistosomatoidea</taxon>
        <taxon>Schistosomatidae</taxon>
        <taxon>Schistosoma</taxon>
    </lineage>
</organism>
<dbReference type="PANTHER" id="PTHR11893">
    <property type="entry name" value="INNEXIN"/>
    <property type="match status" value="1"/>
</dbReference>
<proteinExistence type="inferred from homology"/>
<evidence type="ECO:0000256" key="7">
    <source>
        <dbReference type="ARBA" id="ARBA00023136"/>
    </source>
</evidence>
<keyword evidence="4 9" id="KW-0812">Transmembrane</keyword>
<protein>
    <recommendedName>
        <fullName evidence="9">Innexin</fullName>
    </recommendedName>
</protein>
<comment type="subcellular location">
    <subcellularLocation>
        <location evidence="1 9">Cell membrane</location>
        <topology evidence="1 9">Multi-pass membrane protein</topology>
    </subcellularLocation>
</comment>
<evidence type="ECO:0000256" key="5">
    <source>
        <dbReference type="ARBA" id="ARBA00022989"/>
    </source>
</evidence>
<feature type="transmembrane region" description="Helical" evidence="9">
    <location>
        <begin position="84"/>
        <end position="104"/>
    </location>
</feature>
<name>A0AA85FX67_9TREM</name>
<keyword evidence="7 9" id="KW-0472">Membrane</keyword>
<dbReference type="PANTHER" id="PTHR11893:SF36">
    <property type="entry name" value="INNEXIN-5"/>
    <property type="match status" value="1"/>
</dbReference>
<keyword evidence="6 9" id="KW-0406">Ion transport</keyword>
<dbReference type="GO" id="GO:0005921">
    <property type="term" value="C:gap junction"/>
    <property type="evidence" value="ECO:0007669"/>
    <property type="project" value="UniProtKB-UniRule"/>
</dbReference>
<gene>
    <name evidence="9" type="primary">inx</name>
</gene>
<dbReference type="PROSITE" id="PS51013">
    <property type="entry name" value="PANNEXIN"/>
    <property type="match status" value="1"/>
</dbReference>
<reference evidence="10" key="1">
    <citation type="submission" date="2022-06" db="EMBL/GenBank/DDBJ databases">
        <authorList>
            <person name="Berger JAMES D."/>
            <person name="Berger JAMES D."/>
        </authorList>
    </citation>
    <scope>NUCLEOTIDE SEQUENCE [LARGE SCALE GENOMIC DNA]</scope>
</reference>
<dbReference type="AlphaFoldDB" id="A0AA85FX67"/>
<dbReference type="InterPro" id="IPR000990">
    <property type="entry name" value="Innexin"/>
</dbReference>
<keyword evidence="3" id="KW-1003">Cell membrane</keyword>
<evidence type="ECO:0000313" key="10">
    <source>
        <dbReference type="Proteomes" id="UP000050792"/>
    </source>
</evidence>